<reference evidence="1" key="1">
    <citation type="journal article" date="2014" name="Front. Microbiol.">
        <title>High frequency of phylogenetically diverse reductive dehalogenase-homologous genes in deep subseafloor sedimentary metagenomes.</title>
        <authorList>
            <person name="Kawai M."/>
            <person name="Futagami T."/>
            <person name="Toyoda A."/>
            <person name="Takaki Y."/>
            <person name="Nishi S."/>
            <person name="Hori S."/>
            <person name="Arai W."/>
            <person name="Tsubouchi T."/>
            <person name="Morono Y."/>
            <person name="Uchiyama I."/>
            <person name="Ito T."/>
            <person name="Fujiyama A."/>
            <person name="Inagaki F."/>
            <person name="Takami H."/>
        </authorList>
    </citation>
    <scope>NUCLEOTIDE SEQUENCE</scope>
    <source>
        <strain evidence="1">Expedition CK06-06</strain>
    </source>
</reference>
<comment type="caution">
    <text evidence="1">The sequence shown here is derived from an EMBL/GenBank/DDBJ whole genome shotgun (WGS) entry which is preliminary data.</text>
</comment>
<name>X1KFV7_9ZZZZ</name>
<dbReference type="AlphaFoldDB" id="X1KFV7"/>
<organism evidence="1">
    <name type="scientific">marine sediment metagenome</name>
    <dbReference type="NCBI Taxonomy" id="412755"/>
    <lineage>
        <taxon>unclassified sequences</taxon>
        <taxon>metagenomes</taxon>
        <taxon>ecological metagenomes</taxon>
    </lineage>
</organism>
<protein>
    <submittedName>
        <fullName evidence="1">Uncharacterized protein</fullName>
    </submittedName>
</protein>
<dbReference type="EMBL" id="BARU01046681">
    <property type="protein sequence ID" value="GAH92500.1"/>
    <property type="molecule type" value="Genomic_DNA"/>
</dbReference>
<evidence type="ECO:0000313" key="1">
    <source>
        <dbReference type="EMBL" id="GAH92500.1"/>
    </source>
</evidence>
<proteinExistence type="predicted"/>
<sequence length="37" mass="4626">CYNFFEFYNLINDVRWEKLLKIMKLEVKLKVFLGKNQ</sequence>
<accession>X1KFV7</accession>
<feature type="non-terminal residue" evidence="1">
    <location>
        <position position="1"/>
    </location>
</feature>
<gene>
    <name evidence="1" type="ORF">S03H2_70299</name>
</gene>